<evidence type="ECO:0000313" key="3">
    <source>
        <dbReference type="EMBL" id="RJF69436.1"/>
    </source>
</evidence>
<evidence type="ECO:0000259" key="1">
    <source>
        <dbReference type="Pfam" id="PF04480"/>
    </source>
</evidence>
<gene>
    <name evidence="3" type="ORF">D3875_21035</name>
    <name evidence="2" type="ORF">D3875_22445</name>
</gene>
<dbReference type="Gene3D" id="3.40.960.10">
    <property type="entry name" value="VSR Endonuclease"/>
    <property type="match status" value="1"/>
</dbReference>
<dbReference type="CDD" id="cd01038">
    <property type="entry name" value="Endonuclease_DUF559"/>
    <property type="match status" value="1"/>
</dbReference>
<dbReference type="GO" id="GO:0004519">
    <property type="term" value="F:endonuclease activity"/>
    <property type="evidence" value="ECO:0007669"/>
    <property type="project" value="UniProtKB-KW"/>
</dbReference>
<dbReference type="OrthoDB" id="9798754at2"/>
<dbReference type="Pfam" id="PF04480">
    <property type="entry name" value="DUF559"/>
    <property type="match status" value="1"/>
</dbReference>
<keyword evidence="2" id="KW-0255">Endonuclease</keyword>
<keyword evidence="2" id="KW-0540">Nuclease</keyword>
<dbReference type="InterPro" id="IPR011335">
    <property type="entry name" value="Restrct_endonuc-II-like"/>
</dbReference>
<name>A0A418V020_9DEIO</name>
<evidence type="ECO:0000313" key="2">
    <source>
        <dbReference type="EMBL" id="RJF69084.1"/>
    </source>
</evidence>
<dbReference type="EMBL" id="QYUJ01000029">
    <property type="protein sequence ID" value="RJF69436.1"/>
    <property type="molecule type" value="Genomic_DNA"/>
</dbReference>
<comment type="caution">
    <text evidence="2">The sequence shown here is derived from an EMBL/GenBank/DDBJ whole genome shotgun (WGS) entry which is preliminary data.</text>
</comment>
<feature type="domain" description="DUF559" evidence="1">
    <location>
        <begin position="5"/>
        <end position="111"/>
    </location>
</feature>
<dbReference type="PANTHER" id="PTHR38590:SF1">
    <property type="entry name" value="BLL0828 PROTEIN"/>
    <property type="match status" value="1"/>
</dbReference>
<organism evidence="2 4">
    <name type="scientific">Deinococcus cavernae</name>
    <dbReference type="NCBI Taxonomy" id="2320857"/>
    <lineage>
        <taxon>Bacteria</taxon>
        <taxon>Thermotogati</taxon>
        <taxon>Deinococcota</taxon>
        <taxon>Deinococci</taxon>
        <taxon>Deinococcales</taxon>
        <taxon>Deinococcaceae</taxon>
        <taxon>Deinococcus</taxon>
    </lineage>
</organism>
<dbReference type="RefSeq" id="WP_119766725.1">
    <property type="nucleotide sequence ID" value="NZ_QYUJ01000029.1"/>
</dbReference>
<protein>
    <submittedName>
        <fullName evidence="2">Endonuclease domain-containing protein</fullName>
    </submittedName>
</protein>
<proteinExistence type="predicted"/>
<evidence type="ECO:0000313" key="4">
    <source>
        <dbReference type="Proteomes" id="UP000286287"/>
    </source>
</evidence>
<dbReference type="PANTHER" id="PTHR38590">
    <property type="entry name" value="BLL0828 PROTEIN"/>
    <property type="match status" value="1"/>
</dbReference>
<dbReference type="Proteomes" id="UP000286287">
    <property type="component" value="Unassembled WGS sequence"/>
</dbReference>
<dbReference type="EMBL" id="QYUJ01000030">
    <property type="protein sequence ID" value="RJF69084.1"/>
    <property type="molecule type" value="Genomic_DNA"/>
</dbReference>
<dbReference type="InterPro" id="IPR007569">
    <property type="entry name" value="DUF559"/>
</dbReference>
<dbReference type="InterPro" id="IPR047216">
    <property type="entry name" value="Endonuclease_DUF559_bact"/>
</dbReference>
<keyword evidence="2" id="KW-0378">Hydrolase</keyword>
<accession>A0A418V020</accession>
<keyword evidence="4" id="KW-1185">Reference proteome</keyword>
<dbReference type="AlphaFoldDB" id="A0A418V020"/>
<sequence length="112" mass="13108">MGARNTEKARRLRRDQTTTEALLWQELRYQRLGVKFRRQHPVGSYIADFVCIEKGLMIELDGRQHATEEGRAYDTERTAYLNAAGFKVLRFWNNEILTSLPKVLQIIRANLN</sequence>
<reference evidence="2 4" key="1">
    <citation type="submission" date="2018-09" db="EMBL/GenBank/DDBJ databases">
        <authorList>
            <person name="Zhu H."/>
        </authorList>
    </citation>
    <scope>NUCLEOTIDE SEQUENCE [LARGE SCALE GENOMIC DNA]</scope>
    <source>
        <strain evidence="2 4">K2S05-167</strain>
    </source>
</reference>
<dbReference type="SUPFAM" id="SSF52980">
    <property type="entry name" value="Restriction endonuclease-like"/>
    <property type="match status" value="1"/>
</dbReference>